<evidence type="ECO:0000259" key="1">
    <source>
        <dbReference type="PROSITE" id="PS51752"/>
    </source>
</evidence>
<dbReference type="KEGG" id="ela:UCREL1_9569"/>
<sequence>MHNPPLQLAILVAKDSPGTFDAVPNRIEKEGNSLEAAVRKFRMAAYLWQAFTAEQMYRNKLGRRVFRFEEEWVTGSCNQRDMETGTMRSEARIHIIRTDKTVAEIRDLDRAQQNPKATKKGDLFNIAADAVKNHLKPLPGQKHYVSVLILDAHWDKASKTITGHAALGGNAGDLHLAIFGSHCLQSYPMSFDEVVPAFTDCTPTNTDHVANDCNDSGSSWEAANIGIGAHLHETGHLFGCPHQESGIMLRDYVTLNRSFVAREAYSTRTKSKGGPVTQADECAWHRLDCLRFRSHPCFRLPNDAVLNPDGSVQAWPVENGQIMVAAATGISFIELYAEGDDELRERLPANKRRSKLKVCVKSHGGGNLDIGDFSDLCSKNSSFKLPVLSRVVFYHGFALDGLEFVYDDNESQLFGKRGGKPGGDSFEMDLRRGEYITGFFVRAGAWVDAVQVLTSLGRRSPLYGNTHGGSPICGVSGSCAAWIDGFSAIITR</sequence>
<name>M7T9Z9_EUTLA</name>
<dbReference type="PANTHER" id="PTHR21054:SF2">
    <property type="entry name" value="MIP04191P"/>
    <property type="match status" value="1"/>
</dbReference>
<dbReference type="SUPFAM" id="SSF51101">
    <property type="entry name" value="Mannose-binding lectins"/>
    <property type="match status" value="1"/>
</dbReference>
<dbReference type="InterPro" id="IPR053002">
    <property type="entry name" value="Metalloproteinase_M10B"/>
</dbReference>
<dbReference type="Pfam" id="PF01419">
    <property type="entry name" value="Jacalin"/>
    <property type="match status" value="1"/>
</dbReference>
<dbReference type="GO" id="GO:0005737">
    <property type="term" value="C:cytoplasm"/>
    <property type="evidence" value="ECO:0007669"/>
    <property type="project" value="TreeGrafter"/>
</dbReference>
<dbReference type="InterPro" id="IPR021917">
    <property type="entry name" value="Unchr_Zn-peptidase-like"/>
</dbReference>
<dbReference type="AlphaFoldDB" id="M7T9Z9"/>
<proteinExistence type="predicted"/>
<dbReference type="eggNOG" id="KOG4525">
    <property type="taxonomic scope" value="Eukaryota"/>
</dbReference>
<dbReference type="OMA" id="MFRNNFG"/>
<dbReference type="OrthoDB" id="74460at2759"/>
<dbReference type="HOGENOM" id="CLU_009601_2_2_1"/>
<accession>M7T9Z9</accession>
<dbReference type="Proteomes" id="UP000012174">
    <property type="component" value="Unassembled WGS sequence"/>
</dbReference>
<organism evidence="2 3">
    <name type="scientific">Eutypa lata (strain UCR-EL1)</name>
    <name type="common">Grapevine dieback disease fungus</name>
    <name type="synonym">Eutypa armeniacae</name>
    <dbReference type="NCBI Taxonomy" id="1287681"/>
    <lineage>
        <taxon>Eukaryota</taxon>
        <taxon>Fungi</taxon>
        <taxon>Dikarya</taxon>
        <taxon>Ascomycota</taxon>
        <taxon>Pezizomycotina</taxon>
        <taxon>Sordariomycetes</taxon>
        <taxon>Xylariomycetidae</taxon>
        <taxon>Xylariales</taxon>
        <taxon>Diatrypaceae</taxon>
        <taxon>Eutypa</taxon>
    </lineage>
</organism>
<dbReference type="InterPro" id="IPR036404">
    <property type="entry name" value="Jacalin-like_lectin_dom_sf"/>
</dbReference>
<keyword evidence="3" id="KW-1185">Reference proteome</keyword>
<evidence type="ECO:0000313" key="3">
    <source>
        <dbReference type="Proteomes" id="UP000012174"/>
    </source>
</evidence>
<reference evidence="3" key="1">
    <citation type="journal article" date="2013" name="Genome Announc.">
        <title>Draft genome sequence of the grapevine dieback fungus Eutypa lata UCR-EL1.</title>
        <authorList>
            <person name="Blanco-Ulate B."/>
            <person name="Rolshausen P.E."/>
            <person name="Cantu D."/>
        </authorList>
    </citation>
    <scope>NUCLEOTIDE SEQUENCE [LARGE SCALE GENOMIC DNA]</scope>
    <source>
        <strain evidence="3">UCR-EL1</strain>
    </source>
</reference>
<dbReference type="EMBL" id="KB707216">
    <property type="protein sequence ID" value="EMR63480.1"/>
    <property type="molecule type" value="Genomic_DNA"/>
</dbReference>
<dbReference type="Pfam" id="PF12044">
    <property type="entry name" value="Metallopep"/>
    <property type="match status" value="1"/>
</dbReference>
<dbReference type="PROSITE" id="PS51752">
    <property type="entry name" value="JACALIN_LECTIN"/>
    <property type="match status" value="1"/>
</dbReference>
<feature type="domain" description="Jacalin-type lectin" evidence="1">
    <location>
        <begin position="351"/>
        <end position="492"/>
    </location>
</feature>
<evidence type="ECO:0000313" key="2">
    <source>
        <dbReference type="EMBL" id="EMR63480.1"/>
    </source>
</evidence>
<gene>
    <name evidence="2" type="ORF">UCREL1_9569</name>
</gene>
<protein>
    <submittedName>
        <fullName evidence="2">Putative zinc metalloproteinase protein</fullName>
    </submittedName>
</protein>
<dbReference type="InterPro" id="IPR001229">
    <property type="entry name" value="Jacalin-like_lectin_dom"/>
</dbReference>
<dbReference type="SMART" id="SM00915">
    <property type="entry name" value="Jacalin"/>
    <property type="match status" value="1"/>
</dbReference>
<dbReference type="Gene3D" id="2.100.10.30">
    <property type="entry name" value="Jacalin-like lectin domain"/>
    <property type="match status" value="1"/>
</dbReference>
<dbReference type="PANTHER" id="PTHR21054">
    <property type="entry name" value="ZINC METALLOPROTEINASE-RELATED"/>
    <property type="match status" value="1"/>
</dbReference>